<keyword evidence="2" id="KW-1185">Reference proteome</keyword>
<proteinExistence type="predicted"/>
<reference evidence="1 2" key="1">
    <citation type="submission" date="2005-10" db="EMBL/GenBank/DDBJ databases">
        <title>Complete sequence of Geobacter metallireducens GS-15.</title>
        <authorList>
            <consortium name="US DOE Joint Genome Institute"/>
            <person name="Copeland A."/>
            <person name="Lucas S."/>
            <person name="Lapidus A."/>
            <person name="Barry K."/>
            <person name="Detter J.C."/>
            <person name="Glavina T."/>
            <person name="Hammon N."/>
            <person name="Israni S."/>
            <person name="Pitluck S."/>
            <person name="Di Bartolo G."/>
            <person name="Chain P."/>
            <person name="Schmutz J."/>
            <person name="Larimer F."/>
            <person name="Land M."/>
            <person name="Kyrpides N."/>
            <person name="Ivanova N."/>
            <person name="Richardson P."/>
        </authorList>
    </citation>
    <scope>NUCLEOTIDE SEQUENCE [LARGE SCALE GENOMIC DNA]</scope>
    <source>
        <strain evidence="2">ATCC 53774 / DSM 7210 / GS-15</strain>
    </source>
</reference>
<dbReference type="Proteomes" id="UP000007073">
    <property type="component" value="Chromosome"/>
</dbReference>
<sequence>MNVTAIDEAIDKYVHERMMNKGKQPAATRFLSYAYLKYGGDDLAEFMKKVEGLLCYYIDYLKVMGNPLKGPELAWFLSMLTVGAASCYLMNSEELRPAGIAVFVGTLVHAGSLLCHAARKWCEAGVMIAIYREILEIAEGEAKGAV</sequence>
<gene>
    <name evidence="1" type="ordered locus">Gmet_0303</name>
</gene>
<evidence type="ECO:0000313" key="2">
    <source>
        <dbReference type="Proteomes" id="UP000007073"/>
    </source>
</evidence>
<dbReference type="STRING" id="269799.Gmet_0303"/>
<dbReference type="NCBIfam" id="NF045710">
    <property type="entry name" value="GSU0071_fam"/>
    <property type="match status" value="1"/>
</dbReference>
<name>Q39YX6_GEOMG</name>
<accession>Q39YX6</accession>
<dbReference type="KEGG" id="gme:Gmet_0303"/>
<dbReference type="EMBL" id="CP000148">
    <property type="protein sequence ID" value="ABB30548.1"/>
    <property type="molecule type" value="Genomic_DNA"/>
</dbReference>
<evidence type="ECO:0000313" key="1">
    <source>
        <dbReference type="EMBL" id="ABB30548.1"/>
    </source>
</evidence>
<organism evidence="1 2">
    <name type="scientific">Geobacter metallireducens (strain ATCC 53774 / DSM 7210 / GS-15)</name>
    <dbReference type="NCBI Taxonomy" id="269799"/>
    <lineage>
        <taxon>Bacteria</taxon>
        <taxon>Pseudomonadati</taxon>
        <taxon>Thermodesulfobacteriota</taxon>
        <taxon>Desulfuromonadia</taxon>
        <taxon>Geobacterales</taxon>
        <taxon>Geobacteraceae</taxon>
        <taxon>Geobacter</taxon>
    </lineage>
</organism>
<dbReference type="RefSeq" id="WP_004514015.1">
    <property type="nucleotide sequence ID" value="NC_007517.1"/>
</dbReference>
<protein>
    <submittedName>
        <fullName evidence="1">Uncharacterized protein</fullName>
    </submittedName>
</protein>
<reference evidence="1 2" key="2">
    <citation type="journal article" date="2009" name="BMC Microbiol.">
        <title>The genome sequence of Geobacter metallireducens: features of metabolism, physiology and regulation common and dissimilar to Geobacter sulfurreducens.</title>
        <authorList>
            <person name="Aklujkar M."/>
            <person name="Krushkal J."/>
            <person name="DiBartolo G."/>
            <person name="Lapidus A."/>
            <person name="Land M.L."/>
            <person name="Lovley D.R."/>
        </authorList>
    </citation>
    <scope>NUCLEOTIDE SEQUENCE [LARGE SCALE GENOMIC DNA]</scope>
    <source>
        <strain evidence="2">ATCC 53774 / DSM 7210 / GS-15</strain>
    </source>
</reference>
<dbReference type="AlphaFoldDB" id="Q39YX6"/>
<dbReference type="HOGENOM" id="CLU_1747021_0_0_7"/>